<dbReference type="InterPro" id="IPR036237">
    <property type="entry name" value="Xyl_isomerase-like_sf"/>
</dbReference>
<comment type="caution">
    <text evidence="2">The sequence shown here is derived from an EMBL/GenBank/DDBJ whole genome shotgun (WGS) entry which is preliminary data.</text>
</comment>
<dbReference type="InterPro" id="IPR013022">
    <property type="entry name" value="Xyl_isomerase-like_TIM-brl"/>
</dbReference>
<accession>A0ABR9B1P0</accession>
<keyword evidence="2" id="KW-0413">Isomerase</keyword>
<evidence type="ECO:0000313" key="2">
    <source>
        <dbReference type="EMBL" id="MBD8500290.1"/>
    </source>
</evidence>
<dbReference type="InterPro" id="IPR050312">
    <property type="entry name" value="IolE/XylAMocC-like"/>
</dbReference>
<dbReference type="EMBL" id="JACYTN010000020">
    <property type="protein sequence ID" value="MBD8500290.1"/>
    <property type="molecule type" value="Genomic_DNA"/>
</dbReference>
<dbReference type="Pfam" id="PF01261">
    <property type="entry name" value="AP_endonuc_2"/>
    <property type="match status" value="1"/>
</dbReference>
<dbReference type="PANTHER" id="PTHR12110">
    <property type="entry name" value="HYDROXYPYRUVATE ISOMERASE"/>
    <property type="match status" value="1"/>
</dbReference>
<dbReference type="GO" id="GO:0016853">
    <property type="term" value="F:isomerase activity"/>
    <property type="evidence" value="ECO:0007669"/>
    <property type="project" value="UniProtKB-KW"/>
</dbReference>
<dbReference type="Proteomes" id="UP000634529">
    <property type="component" value="Unassembled WGS sequence"/>
</dbReference>
<dbReference type="PANTHER" id="PTHR12110:SF41">
    <property type="entry name" value="INOSOSE DEHYDRATASE"/>
    <property type="match status" value="1"/>
</dbReference>
<keyword evidence="3" id="KW-1185">Reference proteome</keyword>
<name>A0ABR9B1P0_9BACL</name>
<protein>
    <submittedName>
        <fullName evidence="2">Sugar phosphate isomerase/epimerase</fullName>
    </submittedName>
</protein>
<reference evidence="2 3" key="1">
    <citation type="submission" date="2020-09" db="EMBL/GenBank/DDBJ databases">
        <title>Paenibacillus sp. CAU 1523 isolated from sand of Haeundae Beach.</title>
        <authorList>
            <person name="Kim W."/>
        </authorList>
    </citation>
    <scope>NUCLEOTIDE SEQUENCE [LARGE SCALE GENOMIC DNA]</scope>
    <source>
        <strain evidence="2 3">CAU 1523</strain>
    </source>
</reference>
<dbReference type="RefSeq" id="WP_192026587.1">
    <property type="nucleotide sequence ID" value="NZ_JACYTN010000020.1"/>
</dbReference>
<sequence>MQIGLQLYTVREEAARDFTGTLARVAEMGYEGVELAGYGNLKPEELASTLKSNGLQVAGSHVGIEQLDKHLDEHIEMSLAIGNRYLICPWLDKAQYETMDALKHTASILEQAADQAGKHGIQIVYHNHEFEFTTVVAGKTVHDWIFELVPTSKLLAELDVCWIQYADFEPLDVIVQHAKRLPLIHYKDLKRTPEGPLTVELGQGELDLVAVARTAEEIGVEWLIVEQDNTQRCAMESSAANLAWIRNHL</sequence>
<dbReference type="Gene3D" id="3.20.20.150">
    <property type="entry name" value="Divalent-metal-dependent TIM barrel enzymes"/>
    <property type="match status" value="1"/>
</dbReference>
<gene>
    <name evidence="2" type="ORF">IFO66_18510</name>
</gene>
<dbReference type="SUPFAM" id="SSF51658">
    <property type="entry name" value="Xylose isomerase-like"/>
    <property type="match status" value="1"/>
</dbReference>
<evidence type="ECO:0000259" key="1">
    <source>
        <dbReference type="Pfam" id="PF01261"/>
    </source>
</evidence>
<feature type="domain" description="Xylose isomerase-like TIM barrel" evidence="1">
    <location>
        <begin position="22"/>
        <end position="247"/>
    </location>
</feature>
<organism evidence="2 3">
    <name type="scientific">Paenibacillus arenosi</name>
    <dbReference type="NCBI Taxonomy" id="2774142"/>
    <lineage>
        <taxon>Bacteria</taxon>
        <taxon>Bacillati</taxon>
        <taxon>Bacillota</taxon>
        <taxon>Bacilli</taxon>
        <taxon>Bacillales</taxon>
        <taxon>Paenibacillaceae</taxon>
        <taxon>Paenibacillus</taxon>
    </lineage>
</organism>
<evidence type="ECO:0000313" key="3">
    <source>
        <dbReference type="Proteomes" id="UP000634529"/>
    </source>
</evidence>
<proteinExistence type="predicted"/>